<reference evidence="1 2" key="1">
    <citation type="submission" date="2020-08" db="EMBL/GenBank/DDBJ databases">
        <title>Sequencing the genomes of 1000 actinobacteria strains.</title>
        <authorList>
            <person name="Klenk H.-P."/>
        </authorList>
    </citation>
    <scope>NUCLEOTIDE SEQUENCE [LARGE SCALE GENOMIC DNA]</scope>
    <source>
        <strain evidence="1 2">DSM 43023</strain>
    </source>
</reference>
<organism evidence="1 2">
    <name type="scientific">Streptosporangium album</name>
    <dbReference type="NCBI Taxonomy" id="47479"/>
    <lineage>
        <taxon>Bacteria</taxon>
        <taxon>Bacillati</taxon>
        <taxon>Actinomycetota</taxon>
        <taxon>Actinomycetes</taxon>
        <taxon>Streptosporangiales</taxon>
        <taxon>Streptosporangiaceae</taxon>
        <taxon>Streptosporangium</taxon>
    </lineage>
</organism>
<keyword evidence="2" id="KW-1185">Reference proteome</keyword>
<accession>A0A7W7WCT7</accession>
<sequence length="118" mass="12601">MLGHLRWHPGVQRALHITPAIIAGLPEGPTEDSRRTQRFTYVIDATAVDGRQARGVVEGPDTYGTTAVIAVESVRRLVIDSAKPGVLAPGQAYDPAGFLDSLLPHGVHWTIDEGTPGN</sequence>
<dbReference type="Proteomes" id="UP000534286">
    <property type="component" value="Unassembled WGS sequence"/>
</dbReference>
<dbReference type="EMBL" id="JACHJU010000002">
    <property type="protein sequence ID" value="MBB4941685.1"/>
    <property type="molecule type" value="Genomic_DNA"/>
</dbReference>
<evidence type="ECO:0000313" key="1">
    <source>
        <dbReference type="EMBL" id="MBB4941685.1"/>
    </source>
</evidence>
<proteinExistence type="predicted"/>
<name>A0A7W7WCT7_9ACTN</name>
<evidence type="ECO:0000313" key="2">
    <source>
        <dbReference type="Proteomes" id="UP000534286"/>
    </source>
</evidence>
<gene>
    <name evidence="1" type="ORF">FHR32_006062</name>
</gene>
<dbReference type="AlphaFoldDB" id="A0A7W7WCT7"/>
<dbReference type="RefSeq" id="WP_184757704.1">
    <property type="nucleotide sequence ID" value="NZ_BAABEK010000131.1"/>
</dbReference>
<protein>
    <submittedName>
        <fullName evidence="1">Short subunit dehydrogenase-like uncharacterized protein</fullName>
    </submittedName>
</protein>
<comment type="caution">
    <text evidence="1">The sequence shown here is derived from an EMBL/GenBank/DDBJ whole genome shotgun (WGS) entry which is preliminary data.</text>
</comment>